<dbReference type="PANTHER" id="PTHR43157">
    <property type="entry name" value="PHOSPHATIDYLINOSITOL-GLYCAN BIOSYNTHESIS CLASS F PROTEIN-RELATED"/>
    <property type="match status" value="1"/>
</dbReference>
<dbReference type="OrthoDB" id="191139at2759"/>
<dbReference type="GeneID" id="110982277"/>
<dbReference type="PANTHER" id="PTHR43157:SF31">
    <property type="entry name" value="PHOSPHATIDYLINOSITOL-GLYCAN BIOSYNTHESIS CLASS F PROTEIN"/>
    <property type="match status" value="1"/>
</dbReference>
<dbReference type="PRINTS" id="PR00080">
    <property type="entry name" value="SDRFAMILY"/>
</dbReference>
<feature type="transmembrane region" description="Helical" evidence="3">
    <location>
        <begin position="256"/>
        <end position="276"/>
    </location>
</feature>
<keyword evidence="3" id="KW-0812">Transmembrane</keyword>
<keyword evidence="4" id="KW-1185">Reference proteome</keyword>
<keyword evidence="3" id="KW-1133">Transmembrane helix</keyword>
<dbReference type="Pfam" id="PF00106">
    <property type="entry name" value="adh_short"/>
    <property type="match status" value="1"/>
</dbReference>
<dbReference type="Proteomes" id="UP000694845">
    <property type="component" value="Unplaced"/>
</dbReference>
<dbReference type="SUPFAM" id="SSF51735">
    <property type="entry name" value="NAD(P)-binding Rossmann-fold domains"/>
    <property type="match status" value="1"/>
</dbReference>
<dbReference type="Gene3D" id="3.40.50.720">
    <property type="entry name" value="NAD(P)-binding Rossmann-like Domain"/>
    <property type="match status" value="1"/>
</dbReference>
<dbReference type="CDD" id="cd05327">
    <property type="entry name" value="retinol-DH_like_SDR_c_like"/>
    <property type="match status" value="1"/>
</dbReference>
<dbReference type="KEGG" id="aplc:110982277"/>
<organism evidence="4 5">
    <name type="scientific">Acanthaster planci</name>
    <name type="common">Crown-of-thorns starfish</name>
    <dbReference type="NCBI Taxonomy" id="133434"/>
    <lineage>
        <taxon>Eukaryota</taxon>
        <taxon>Metazoa</taxon>
        <taxon>Echinodermata</taxon>
        <taxon>Eleutherozoa</taxon>
        <taxon>Asterozoa</taxon>
        <taxon>Asteroidea</taxon>
        <taxon>Valvatacea</taxon>
        <taxon>Valvatida</taxon>
        <taxon>Acanthasteridae</taxon>
        <taxon>Acanthaster</taxon>
    </lineage>
</organism>
<protein>
    <submittedName>
        <fullName evidence="5">Retinol dehydrogenase 12-like isoform X1</fullName>
    </submittedName>
</protein>
<gene>
    <name evidence="5" type="primary">LOC110982277</name>
</gene>
<reference evidence="5" key="1">
    <citation type="submission" date="2025-08" db="UniProtKB">
        <authorList>
            <consortium name="RefSeq"/>
        </authorList>
    </citation>
    <scope>IDENTIFICATION</scope>
</reference>
<dbReference type="GO" id="GO:0016491">
    <property type="term" value="F:oxidoreductase activity"/>
    <property type="evidence" value="ECO:0007669"/>
    <property type="project" value="UniProtKB-KW"/>
</dbReference>
<feature type="transmembrane region" description="Helical" evidence="3">
    <location>
        <begin position="282"/>
        <end position="302"/>
    </location>
</feature>
<evidence type="ECO:0000256" key="3">
    <source>
        <dbReference type="SAM" id="Phobius"/>
    </source>
</evidence>
<evidence type="ECO:0000256" key="1">
    <source>
        <dbReference type="ARBA" id="ARBA00023002"/>
    </source>
</evidence>
<name>A0A8B7YYE5_ACAPL</name>
<accession>A0A8B7YYE5</accession>
<evidence type="ECO:0000313" key="4">
    <source>
        <dbReference type="Proteomes" id="UP000694845"/>
    </source>
</evidence>
<dbReference type="InterPro" id="IPR002347">
    <property type="entry name" value="SDR_fam"/>
</dbReference>
<dbReference type="RefSeq" id="XP_022096271.1">
    <property type="nucleotide sequence ID" value="XM_022240579.1"/>
</dbReference>
<dbReference type="InterPro" id="IPR036291">
    <property type="entry name" value="NAD(P)-bd_dom_sf"/>
</dbReference>
<dbReference type="AlphaFoldDB" id="A0A8B7YYE5"/>
<evidence type="ECO:0000313" key="5">
    <source>
        <dbReference type="RefSeq" id="XP_022096271.1"/>
    </source>
</evidence>
<evidence type="ECO:0000256" key="2">
    <source>
        <dbReference type="RuleBase" id="RU000363"/>
    </source>
</evidence>
<proteinExistence type="inferred from homology"/>
<keyword evidence="1" id="KW-0560">Oxidoreductase</keyword>
<comment type="similarity">
    <text evidence="2">Belongs to the short-chain dehydrogenases/reductases (SDR) family.</text>
</comment>
<keyword evidence="3" id="KW-0472">Membrane</keyword>
<sequence length="362" mass="39474">MTGSRRREQLPIVSCQWYMIHTVGLYIQRCVLSPNLGSVVCLFIANSFRKLATGTQSILSSLTNFAFTSGANSGIGKVTAQDLARRGARVILACRNLRKAQDAAEEIKARTGNSEVVVGHLDLASLQSVREFAKEIIEGEDRLDILINNAGIAVVSGEPLTEDGFPALFGVNHFGHFLLTNLLLDLLRKSAPSRVVTVSSNYHRSVWSPLDLTPAVNDGGIPGGNGDGGALYPRLNAYNHSKLANILFSRELARRLALTGVVSVSLHPGVIFTPIWRNVWSRIWILTPLYYILGPLMWLVLIDEEAGAQTILHCTLDESIVNLSGQYFSNCVVSEPSTMAQDDELATRLWAVSCQATGLAEE</sequence>
<dbReference type="PRINTS" id="PR00081">
    <property type="entry name" value="GDHRDH"/>
</dbReference>